<reference evidence="4 6" key="2">
    <citation type="journal article" date="2019" name="Microb. Pathog.">
        <title>Comparison of VITEK 2, MALDI-TOF MS, 16S rRNA gene sequencing, and whole-genome sequencing for identification of Roseomonas mucosa.</title>
        <authorList>
            <person name="Rudolph W.W."/>
            <person name="Gunzer F."/>
            <person name="Trauth M."/>
            <person name="Bunk B."/>
            <person name="Bigge R."/>
            <person name="Schrottner P."/>
        </authorList>
    </citation>
    <scope>NUCLEOTIDE SEQUENCE [LARGE SCALE GENOMIC DNA]</scope>
    <source>
        <strain evidence="4 6">DSM 103800</strain>
    </source>
</reference>
<dbReference type="RefSeq" id="WP_075797820.1">
    <property type="nucleotide sequence ID" value="NZ_CP015583.1"/>
</dbReference>
<dbReference type="InterPro" id="IPR050266">
    <property type="entry name" value="AB_hydrolase_sf"/>
</dbReference>
<dbReference type="PANTHER" id="PTHR43798:SF31">
    <property type="entry name" value="AB HYDROLASE SUPERFAMILY PROTEIN YCLE"/>
    <property type="match status" value="1"/>
</dbReference>
<dbReference type="Gene3D" id="3.40.50.1820">
    <property type="entry name" value="alpha/beta hydrolase"/>
    <property type="match status" value="1"/>
</dbReference>
<dbReference type="AlphaFoldDB" id="A0A1L7ADT2"/>
<dbReference type="STRING" id="257708.RGI145_07095"/>
<dbReference type="Proteomes" id="UP000185494">
    <property type="component" value="Chromosome 1"/>
</dbReference>
<dbReference type="PANTHER" id="PTHR43798">
    <property type="entry name" value="MONOACYLGLYCEROL LIPASE"/>
    <property type="match status" value="1"/>
</dbReference>
<accession>A0A1L7ADT2</accession>
<keyword evidence="6" id="KW-1185">Reference proteome</keyword>
<name>A0A1L7ADT2_9PROT</name>
<dbReference type="SUPFAM" id="SSF53474">
    <property type="entry name" value="alpha/beta-Hydrolases"/>
    <property type="match status" value="1"/>
</dbReference>
<dbReference type="Proteomes" id="UP001258945">
    <property type="component" value="Unassembled WGS sequence"/>
</dbReference>
<reference evidence="4" key="3">
    <citation type="submission" date="2023-09" db="EMBL/GenBank/DDBJ databases">
        <authorList>
            <person name="Schober I."/>
            <person name="Bunk B."/>
        </authorList>
    </citation>
    <scope>NUCLEOTIDE SEQUENCE</scope>
    <source>
        <strain evidence="4">DSM 103800</strain>
    </source>
</reference>
<dbReference type="InterPro" id="IPR029058">
    <property type="entry name" value="AB_hydrolase_fold"/>
</dbReference>
<feature type="domain" description="AB hydrolase-1" evidence="2">
    <location>
        <begin position="32"/>
        <end position="151"/>
    </location>
</feature>
<dbReference type="eggNOG" id="COG2267">
    <property type="taxonomic scope" value="Bacteria"/>
</dbReference>
<sequence>MLRIGERSLPRQRGRFARAGGEIAYEVTGEGPAIVFAHGLGGSHLSWWQQVPDLARDFRCVTFAHRGFHPSTDATPPLGLDGFAEDLLGLLDHLELPDAALVGQSMGGWSCLEVALRAPGRVRALVMSATSGTIDPRSAADLGDWPERAAEAAARCAGLGIHPAMGERAAREQPALHLLYRGIDESAEADKAALRPRLMAGRTRPAETVRSLAMPTLFVAGEEDIVFPPAAARALGGMVGRPAVIVPECGHSPYFERADGFNALLRDFLG</sequence>
<evidence type="ECO:0000313" key="4">
    <source>
        <dbReference type="EMBL" id="MDT8331075.1"/>
    </source>
</evidence>
<dbReference type="EMBL" id="JAVVDO010000010">
    <property type="protein sequence ID" value="MDT8331075.1"/>
    <property type="molecule type" value="Genomic_DNA"/>
</dbReference>
<gene>
    <name evidence="3" type="ORF">RGI145_07095</name>
    <name evidence="4" type="ORF">RQ831_08400</name>
</gene>
<evidence type="ECO:0000313" key="6">
    <source>
        <dbReference type="Proteomes" id="UP001258945"/>
    </source>
</evidence>
<reference evidence="3 5" key="1">
    <citation type="submission" date="2016-05" db="EMBL/GenBank/DDBJ databases">
        <title>Complete Genome and Methylome Analysis of Psychrotrophic Bacterial Isolates from Antarctic Lake Untersee.</title>
        <authorList>
            <person name="Fomenkov A."/>
            <person name="Akimov V.N."/>
            <person name="Vasilyeva L.V."/>
            <person name="Andersen D."/>
            <person name="Vincze T."/>
            <person name="Roberts R.J."/>
        </authorList>
    </citation>
    <scope>NUCLEOTIDE SEQUENCE [LARGE SCALE GENOMIC DNA]</scope>
    <source>
        <strain evidence="3 5">U14-5</strain>
    </source>
</reference>
<dbReference type="InterPro" id="IPR000073">
    <property type="entry name" value="AB_hydrolase_1"/>
</dbReference>
<dbReference type="GO" id="GO:0016787">
    <property type="term" value="F:hydrolase activity"/>
    <property type="evidence" value="ECO:0007669"/>
    <property type="project" value="UniProtKB-KW"/>
</dbReference>
<dbReference type="InterPro" id="IPR000639">
    <property type="entry name" value="Epox_hydrolase-like"/>
</dbReference>
<evidence type="ECO:0000256" key="1">
    <source>
        <dbReference type="ARBA" id="ARBA00022801"/>
    </source>
</evidence>
<protein>
    <submittedName>
        <fullName evidence="4">Alpha/beta hydrolase</fullName>
    </submittedName>
</protein>
<dbReference type="PRINTS" id="PR00412">
    <property type="entry name" value="EPOXHYDRLASE"/>
</dbReference>
<evidence type="ECO:0000313" key="3">
    <source>
        <dbReference type="EMBL" id="APT56901.1"/>
    </source>
</evidence>
<evidence type="ECO:0000313" key="5">
    <source>
        <dbReference type="Proteomes" id="UP000185494"/>
    </source>
</evidence>
<dbReference type="Pfam" id="PF00561">
    <property type="entry name" value="Abhydrolase_1"/>
    <property type="match status" value="1"/>
</dbReference>
<dbReference type="EMBL" id="CP015583">
    <property type="protein sequence ID" value="APT56901.1"/>
    <property type="molecule type" value="Genomic_DNA"/>
</dbReference>
<proteinExistence type="predicted"/>
<dbReference type="KEGG" id="rgi:RGI145_07095"/>
<organism evidence="3 5">
    <name type="scientific">Roseomonas gilardii</name>
    <dbReference type="NCBI Taxonomy" id="257708"/>
    <lineage>
        <taxon>Bacteria</taxon>
        <taxon>Pseudomonadati</taxon>
        <taxon>Pseudomonadota</taxon>
        <taxon>Alphaproteobacteria</taxon>
        <taxon>Acetobacterales</taxon>
        <taxon>Roseomonadaceae</taxon>
        <taxon>Roseomonas</taxon>
    </lineage>
</organism>
<dbReference type="PRINTS" id="PR00111">
    <property type="entry name" value="ABHYDROLASE"/>
</dbReference>
<keyword evidence="1 4" id="KW-0378">Hydrolase</keyword>
<dbReference type="GO" id="GO:0016020">
    <property type="term" value="C:membrane"/>
    <property type="evidence" value="ECO:0007669"/>
    <property type="project" value="TreeGrafter"/>
</dbReference>
<evidence type="ECO:0000259" key="2">
    <source>
        <dbReference type="Pfam" id="PF00561"/>
    </source>
</evidence>